<dbReference type="Pfam" id="PF01602">
    <property type="entry name" value="Adaptin_N"/>
    <property type="match status" value="1"/>
</dbReference>
<evidence type="ECO:0000256" key="7">
    <source>
        <dbReference type="ARBA" id="ARBA00023034"/>
    </source>
</evidence>
<dbReference type="Gene3D" id="1.25.10.10">
    <property type="entry name" value="Leucine-rich Repeat Variant"/>
    <property type="match status" value="1"/>
</dbReference>
<keyword evidence="7" id="KW-0333">Golgi apparatus</keyword>
<dbReference type="PIRSF" id="PIRSF037096">
    <property type="entry name" value="AP3_complex_beta"/>
    <property type="match status" value="1"/>
</dbReference>
<dbReference type="InterPro" id="IPR029390">
    <property type="entry name" value="AP3B_C"/>
</dbReference>
<feature type="compositionally biased region" description="Acidic residues" evidence="12">
    <location>
        <begin position="265"/>
        <end position="277"/>
    </location>
</feature>
<feature type="compositionally biased region" description="Low complexity" evidence="12">
    <location>
        <begin position="819"/>
        <end position="838"/>
    </location>
</feature>
<dbReference type="Pfam" id="PF14796">
    <property type="entry name" value="AP3B1_C"/>
    <property type="match status" value="1"/>
</dbReference>
<keyword evidence="5" id="KW-0597">Phosphoprotein</keyword>
<accession>A0A1W0WIV8</accession>
<feature type="domain" description="AP-3 complex subunit beta C-terminal" evidence="13">
    <location>
        <begin position="856"/>
        <end position="1004"/>
    </location>
</feature>
<keyword evidence="9" id="KW-0968">Cytoplasmic vesicle</keyword>
<dbReference type="SUPFAM" id="SSF48371">
    <property type="entry name" value="ARM repeat"/>
    <property type="match status" value="1"/>
</dbReference>
<comment type="caution">
    <text evidence="14">The sequence shown here is derived from an EMBL/GenBank/DDBJ whole genome shotgun (WGS) entry which is preliminary data.</text>
</comment>
<feature type="region of interest" description="Disordered" evidence="12">
    <location>
        <begin position="1"/>
        <end position="32"/>
    </location>
</feature>
<comment type="subcellular location">
    <subcellularLocation>
        <location evidence="1">Cytoplasmic vesicle</location>
        <location evidence="1">Clathrin-coated vesicle membrane</location>
        <topology evidence="1">Peripheral membrane protein</topology>
        <orientation evidence="1">Cytoplasmic side</orientation>
    </subcellularLocation>
    <subcellularLocation>
        <location evidence="2">Golgi apparatus</location>
    </subcellularLocation>
</comment>
<evidence type="ECO:0000256" key="6">
    <source>
        <dbReference type="ARBA" id="ARBA00022927"/>
    </source>
</evidence>
<dbReference type="GO" id="GO:0005794">
    <property type="term" value="C:Golgi apparatus"/>
    <property type="evidence" value="ECO:0007669"/>
    <property type="project" value="UniProtKB-SubCell"/>
</dbReference>
<dbReference type="EMBL" id="MTYJ01000094">
    <property type="protein sequence ID" value="OQV15109.1"/>
    <property type="molecule type" value="Genomic_DNA"/>
</dbReference>
<dbReference type="GO" id="GO:0030123">
    <property type="term" value="C:AP-3 adaptor complex"/>
    <property type="evidence" value="ECO:0007669"/>
    <property type="project" value="UniProtKB-UniRule"/>
</dbReference>
<keyword evidence="8 11" id="KW-0472">Membrane</keyword>
<dbReference type="InterPro" id="IPR011989">
    <property type="entry name" value="ARM-like"/>
</dbReference>
<dbReference type="AlphaFoldDB" id="A0A1W0WIV8"/>
<dbReference type="Pfam" id="PF24080">
    <property type="entry name" value="AP3B1_C_2"/>
    <property type="match status" value="1"/>
</dbReference>
<dbReference type="InterPro" id="IPR016024">
    <property type="entry name" value="ARM-type_fold"/>
</dbReference>
<feature type="compositionally biased region" description="Acidic residues" evidence="12">
    <location>
        <begin position="755"/>
        <end position="782"/>
    </location>
</feature>
<evidence type="ECO:0000313" key="14">
    <source>
        <dbReference type="EMBL" id="OQV15109.1"/>
    </source>
</evidence>
<evidence type="ECO:0000259" key="13">
    <source>
        <dbReference type="SMART" id="SM01355"/>
    </source>
</evidence>
<reference evidence="15" key="1">
    <citation type="submission" date="2017-01" db="EMBL/GenBank/DDBJ databases">
        <title>Comparative genomics of anhydrobiosis in the tardigrade Hypsibius dujardini.</title>
        <authorList>
            <person name="Yoshida Y."/>
            <person name="Koutsovoulos G."/>
            <person name="Laetsch D."/>
            <person name="Stevens L."/>
            <person name="Kumar S."/>
            <person name="Horikawa D."/>
            <person name="Ishino K."/>
            <person name="Komine S."/>
            <person name="Tomita M."/>
            <person name="Blaxter M."/>
            <person name="Arakawa K."/>
        </authorList>
    </citation>
    <scope>NUCLEOTIDE SEQUENCE [LARGE SCALE GENOMIC DNA]</scope>
    <source>
        <strain evidence="15">Z151</strain>
    </source>
</reference>
<dbReference type="InterPro" id="IPR056314">
    <property type="entry name" value="AP3B1/2_C"/>
</dbReference>
<protein>
    <recommendedName>
        <fullName evidence="11">AP-3 complex subunit beta</fullName>
    </recommendedName>
</protein>
<dbReference type="SMART" id="SM01355">
    <property type="entry name" value="AP3B1_C"/>
    <property type="match status" value="1"/>
</dbReference>
<evidence type="ECO:0000256" key="4">
    <source>
        <dbReference type="ARBA" id="ARBA00022448"/>
    </source>
</evidence>
<evidence type="ECO:0000256" key="3">
    <source>
        <dbReference type="ARBA" id="ARBA00006613"/>
    </source>
</evidence>
<dbReference type="Proteomes" id="UP000192578">
    <property type="component" value="Unassembled WGS sequence"/>
</dbReference>
<evidence type="ECO:0000256" key="5">
    <source>
        <dbReference type="ARBA" id="ARBA00022553"/>
    </source>
</evidence>
<dbReference type="OrthoDB" id="302453at2759"/>
<feature type="compositionally biased region" description="Low complexity" evidence="12">
    <location>
        <begin position="22"/>
        <end position="32"/>
    </location>
</feature>
<feature type="compositionally biased region" description="Acidic residues" evidence="12">
    <location>
        <begin position="689"/>
        <end position="727"/>
    </location>
</feature>
<sequence>MSNGGSMADRNNERNNVSSGVASQADSDYAADPASSTFFASDLKKYGDLKNMLESSKDQLRLEAMKRIIGMVAKGKDASELFPSVVKNVVSKNIEIKKLVYAYLIRYAEEQQDLALLSISTFQRALKDPNQLIRANALRVLSSIRVPVIVPIMMLAIRDSTNDMSPYVRKSAALAIPKLYSLDDEQKDQLVEVLEKLLGDRTTLVIGSAVMAFEEVCPERIDLIHKNYRRLCQILMDLEEWGQVAVLNMLTRYARTQFADPNEKEAEEDGDEEFYEEDQSRPKKLTMDSDLRLLLRSAKPLLQSRNSAVVMAVIQLYFHVAPKAEMVSNIKPMIRLLRSHREIQSVVLSNIATLAAKPSRRFLFVPHLKTFFVRSSDPTHIKLQKLEILTSLASATTISIILREFQAYISTSDRELIACTIQAIGRCAMTIAEVTETCLNGLVALLSNRDDNVVGESVCVIRKLLQLQPTAHKDILRHLAKLIGTVTVPMAKASILWLIGEYCEQVPHIAPDVLRQVAKTFPKEENIVKLQVLTLAAKLFTVNPQQTSLLAVYVFNLAKYDINYDIRDRGRFLRALILPGGHTGEGDGGSGGEFDLFSKAAREILLATKPAPVMESRFKERTELQLGTLSHYLNTRTAGYQDLPAFPAVSLPSNVRDVELPAVDIAKKITPGKTRPSQPKAEAKFYSDGETEEDEEEEEEEEDDSSEEDSDEESDDDDEESDEEEEESVKKSAAVGNGEVKASGAVKTPKAVENGSDDTSDESESDDEDDSDEEDSSEEDVEEKGKKPAVKPQVVKPPVKAAVPVVRDIGSPKTDSAGSSPRTAAASSKTAPAPQPSKTALAKEVAPPKPDKVKGKSQNIDMLLDFDSEIASSTASIMPTTAPLFPLGSPIHSANKLPGGGGAPTAMPPVRVPNRSFPLLAGGLNGGFAIAYKFPRRPFIYSAKMVAIELTFTNSTDASLENIKIVRKKLPPRVEVQDFHEIAVLEANRTAHGTVGVDCGDTTQSIGLTVECSGKQYDVTFKPRLCEMLRPIAWNKEEFEKARKNLSGLNENYSNVELPAKLQVKSAVVDVILDAANVAPVANGDDVDDSGFVVRFIGQTVSSSSNVLISVAVRAAGKAIVTVNCEKVMVGSVVLQELREAFSKA</sequence>
<evidence type="ECO:0000256" key="2">
    <source>
        <dbReference type="ARBA" id="ARBA00004555"/>
    </source>
</evidence>
<evidence type="ECO:0000256" key="11">
    <source>
        <dbReference type="PIRNR" id="PIRNR037096"/>
    </source>
</evidence>
<dbReference type="GO" id="GO:0016192">
    <property type="term" value="P:vesicle-mediated transport"/>
    <property type="evidence" value="ECO:0007669"/>
    <property type="project" value="InterPro"/>
</dbReference>
<dbReference type="GO" id="GO:0030665">
    <property type="term" value="C:clathrin-coated vesicle membrane"/>
    <property type="evidence" value="ECO:0007669"/>
    <property type="project" value="UniProtKB-SubCell"/>
</dbReference>
<dbReference type="GO" id="GO:0006886">
    <property type="term" value="P:intracellular protein transport"/>
    <property type="evidence" value="ECO:0007669"/>
    <property type="project" value="InterPro"/>
</dbReference>
<dbReference type="PANTHER" id="PTHR11134">
    <property type="entry name" value="ADAPTOR COMPLEX SUBUNIT BETA FAMILY MEMBER"/>
    <property type="match status" value="1"/>
</dbReference>
<dbReference type="InterPro" id="IPR026739">
    <property type="entry name" value="AP_beta"/>
</dbReference>
<feature type="region of interest" description="Disordered" evidence="12">
    <location>
        <begin position="260"/>
        <end position="280"/>
    </location>
</feature>
<comment type="similarity">
    <text evidence="3 11">Belongs to the adaptor complexes large subunit family.</text>
</comment>
<feature type="region of interest" description="Disordered" evidence="12">
    <location>
        <begin position="669"/>
        <end position="857"/>
    </location>
</feature>
<evidence type="ECO:0000256" key="1">
    <source>
        <dbReference type="ARBA" id="ARBA00004145"/>
    </source>
</evidence>
<keyword evidence="6 11" id="KW-0653">Protein transport</keyword>
<evidence type="ECO:0000256" key="12">
    <source>
        <dbReference type="SAM" id="MobiDB-lite"/>
    </source>
</evidence>
<dbReference type="InterPro" id="IPR026740">
    <property type="entry name" value="AP3_beta"/>
</dbReference>
<name>A0A1W0WIV8_HYPEX</name>
<evidence type="ECO:0000256" key="8">
    <source>
        <dbReference type="ARBA" id="ARBA00023136"/>
    </source>
</evidence>
<keyword evidence="15" id="KW-1185">Reference proteome</keyword>
<gene>
    <name evidence="14" type="ORF">BV898_10739</name>
</gene>
<organism evidence="14 15">
    <name type="scientific">Hypsibius exemplaris</name>
    <name type="common">Freshwater tardigrade</name>
    <dbReference type="NCBI Taxonomy" id="2072580"/>
    <lineage>
        <taxon>Eukaryota</taxon>
        <taxon>Metazoa</taxon>
        <taxon>Ecdysozoa</taxon>
        <taxon>Tardigrada</taxon>
        <taxon>Eutardigrada</taxon>
        <taxon>Parachela</taxon>
        <taxon>Hypsibioidea</taxon>
        <taxon>Hypsibiidae</taxon>
        <taxon>Hypsibius</taxon>
    </lineage>
</organism>
<dbReference type="InterPro" id="IPR002553">
    <property type="entry name" value="Clathrin/coatomer_adapt-like_N"/>
</dbReference>
<dbReference type="FunFam" id="1.25.10.10:FF:000277">
    <property type="entry name" value="AP-3 complex subunit beta"/>
    <property type="match status" value="1"/>
</dbReference>
<feature type="compositionally biased region" description="Low complexity" evidence="12">
    <location>
        <begin position="790"/>
        <end position="806"/>
    </location>
</feature>
<evidence type="ECO:0000313" key="15">
    <source>
        <dbReference type="Proteomes" id="UP000192578"/>
    </source>
</evidence>
<comment type="function">
    <text evidence="10">Subunit of non-clathrin- and clathrin-associated adaptor protein complex 3 (AP-3) that plays a role in protein sorting in the late-Golgi/trans-Golgi network (TGN) and/or endosomes. The AP complexes mediate both the recruitment of clathrin to membranes and the recognition of sorting signals within the cytosolic tails of transmembrane cargo molecules. AP-3 appears to be involved in the sorting of a subset of transmembrane proteins targeted to lysosomes and lysosome-related organelles. In concert with the BLOC-1 complex, AP-3 is required to target cargos into vesicles assembled at cell bodies for delivery into neurites and nerve terminals.</text>
</comment>
<evidence type="ECO:0000256" key="10">
    <source>
        <dbReference type="ARBA" id="ARBA00023570"/>
    </source>
</evidence>
<evidence type="ECO:0000256" key="9">
    <source>
        <dbReference type="ARBA" id="ARBA00023329"/>
    </source>
</evidence>
<proteinExistence type="inferred from homology"/>
<keyword evidence="4 11" id="KW-0813">Transport</keyword>